<dbReference type="EMBL" id="CAWYQH010000046">
    <property type="protein sequence ID" value="CAK8677579.1"/>
    <property type="molecule type" value="Genomic_DNA"/>
</dbReference>
<dbReference type="PANTHER" id="PTHR12147">
    <property type="entry name" value="METALLOPEPTIDASE M28 FAMILY MEMBER"/>
    <property type="match status" value="1"/>
</dbReference>
<comment type="caution">
    <text evidence="5">The sequence shown here is derived from an EMBL/GenBank/DDBJ whole genome shotgun (WGS) entry which is preliminary data.</text>
</comment>
<dbReference type="InterPro" id="IPR008979">
    <property type="entry name" value="Galactose-bd-like_sf"/>
</dbReference>
<comment type="cofactor">
    <cofactor evidence="1">
        <name>Zn(2+)</name>
        <dbReference type="ChEBI" id="CHEBI:29105"/>
    </cofactor>
</comment>
<evidence type="ECO:0000313" key="5">
    <source>
        <dbReference type="EMBL" id="CAK8677579.1"/>
    </source>
</evidence>
<dbReference type="PANTHER" id="PTHR12147:SF26">
    <property type="entry name" value="PEPTIDASE M28 DOMAIN-CONTAINING PROTEIN"/>
    <property type="match status" value="1"/>
</dbReference>
<reference evidence="5 6" key="1">
    <citation type="submission" date="2024-02" db="EMBL/GenBank/DDBJ databases">
        <authorList>
            <person name="Daric V."/>
            <person name="Darras S."/>
        </authorList>
    </citation>
    <scope>NUCLEOTIDE SEQUENCE [LARGE SCALE GENOMIC DNA]</scope>
</reference>
<dbReference type="SUPFAM" id="SSF53187">
    <property type="entry name" value="Zn-dependent exopeptidases"/>
    <property type="match status" value="1"/>
</dbReference>
<evidence type="ECO:0000256" key="1">
    <source>
        <dbReference type="ARBA" id="ARBA00001947"/>
    </source>
</evidence>
<keyword evidence="6" id="KW-1185">Reference proteome</keyword>
<keyword evidence="3" id="KW-0732">Signal</keyword>
<dbReference type="Pfam" id="PF04389">
    <property type="entry name" value="Peptidase_M28"/>
    <property type="match status" value="1"/>
</dbReference>
<dbReference type="PROSITE" id="PS50022">
    <property type="entry name" value="FA58C_3"/>
    <property type="match status" value="1"/>
</dbReference>
<dbReference type="InterPro" id="IPR000421">
    <property type="entry name" value="FA58C"/>
</dbReference>
<name>A0ABP0FD19_CLALP</name>
<feature type="signal peptide" evidence="3">
    <location>
        <begin position="1"/>
        <end position="23"/>
    </location>
</feature>
<dbReference type="Gene3D" id="2.60.120.260">
    <property type="entry name" value="Galactose-binding domain-like"/>
    <property type="match status" value="1"/>
</dbReference>
<evidence type="ECO:0000313" key="6">
    <source>
        <dbReference type="Proteomes" id="UP001642483"/>
    </source>
</evidence>
<gene>
    <name evidence="5" type="ORF">CVLEPA_LOCUS6943</name>
</gene>
<dbReference type="Pfam" id="PF00754">
    <property type="entry name" value="F5_F8_type_C"/>
    <property type="match status" value="1"/>
</dbReference>
<feature type="chain" id="PRO_5045705920" description="F5/8 type C domain-containing protein" evidence="3">
    <location>
        <begin position="24"/>
        <end position="752"/>
    </location>
</feature>
<dbReference type="InterPro" id="IPR045175">
    <property type="entry name" value="M28_fam"/>
</dbReference>
<organism evidence="5 6">
    <name type="scientific">Clavelina lepadiformis</name>
    <name type="common">Light-bulb sea squirt</name>
    <name type="synonym">Ascidia lepadiformis</name>
    <dbReference type="NCBI Taxonomy" id="159417"/>
    <lineage>
        <taxon>Eukaryota</taxon>
        <taxon>Metazoa</taxon>
        <taxon>Chordata</taxon>
        <taxon>Tunicata</taxon>
        <taxon>Ascidiacea</taxon>
        <taxon>Aplousobranchia</taxon>
        <taxon>Clavelinidae</taxon>
        <taxon>Clavelina</taxon>
    </lineage>
</organism>
<dbReference type="SUPFAM" id="SSF49785">
    <property type="entry name" value="Galactose-binding domain-like"/>
    <property type="match status" value="1"/>
</dbReference>
<evidence type="ECO:0000256" key="3">
    <source>
        <dbReference type="SAM" id="SignalP"/>
    </source>
</evidence>
<evidence type="ECO:0000259" key="4">
    <source>
        <dbReference type="PROSITE" id="PS50022"/>
    </source>
</evidence>
<dbReference type="CDD" id="cd00117">
    <property type="entry name" value="TFP"/>
    <property type="match status" value="1"/>
</dbReference>
<protein>
    <recommendedName>
        <fullName evidence="4">F5/8 type C domain-containing protein</fullName>
    </recommendedName>
</protein>
<evidence type="ECO:0000256" key="2">
    <source>
        <dbReference type="ARBA" id="ARBA00005634"/>
    </source>
</evidence>
<proteinExistence type="inferred from homology"/>
<dbReference type="Proteomes" id="UP001642483">
    <property type="component" value="Unassembled WGS sequence"/>
</dbReference>
<dbReference type="SMART" id="SM00231">
    <property type="entry name" value="FA58C"/>
    <property type="match status" value="1"/>
</dbReference>
<accession>A0ABP0FD19</accession>
<feature type="domain" description="F5/8 type C" evidence="4">
    <location>
        <begin position="589"/>
        <end position="750"/>
    </location>
</feature>
<dbReference type="CDD" id="cd00057">
    <property type="entry name" value="FA58C"/>
    <property type="match status" value="1"/>
</dbReference>
<comment type="similarity">
    <text evidence="2">Belongs to the peptidase M28 family. M28B subfamily.</text>
</comment>
<dbReference type="InterPro" id="IPR007484">
    <property type="entry name" value="Peptidase_M28"/>
</dbReference>
<dbReference type="Gene3D" id="3.40.630.10">
    <property type="entry name" value="Zn peptidases"/>
    <property type="match status" value="1"/>
</dbReference>
<dbReference type="PROSITE" id="PS01286">
    <property type="entry name" value="FA58C_2"/>
    <property type="match status" value="1"/>
</dbReference>
<sequence length="752" mass="85103">MSHSFQLCFFVVFGLLSSGVVNALFLDDLLTNIDGQSSQGKPPNTGAEIENLLFRSCLVCHGTSISAVTSSCWETVDDDDTRFVAVQSCFGACSTTVLNHTTIGLIDYTRKCEPDCSPGCYRTDQDTILCKYCCKGDRCNSVLPTHVLKGPETIARPSESNIKKWLTGSMVKPRHHARNPSNKVRARRFMDKLFLEFGIRTELQEFRVSEIVQEDEAPLNYRSYIKTVIKGYNVIATVRGRHYNTLDDEIVVLMAHYDTHPDGSNGVDDNGSGVVALLEITRLLTRDPECERNHSVIIVGTDFKEFGSFWDGLANSGYTNCIIGDNFQGMAGSAHFVCGYLLPHLRRTGSRLKAAINLQSILNYDPNPGTQLLPNFRDFITGRVSNRHFRRFENQVNMKHNVGDWILASYKQLPSDPGQASTIVDTLRQEWKDYDVSTSFKPAIIQQEIPPDDAQNIFDEDDCKPFSKLRTPLPCITLTDTGSLRGYMRRCHNKGCDNRNHLSDDRIKFVAKVVDTVWRVVEEWTSSTCPPSTKSHAITTTSTTNRPMATTLAHTAGTFFPTSPTSYPVTTQTSVHHQNRKQRVKVKRCQKPLMKSSLRNGARSVNIVATCRFSESALELCERPDDNVWALLNSKSAWIPKKDKKKHNRNLWFQVDLGERSRVTAISLQGVRKQGFIRSFMMSYSNDGRNWNWHIPAKPLRKTASEIRGNKNGKRAVKRKLKPGINARYLRIHPRKWKRRIALRMELHGCTK</sequence>